<proteinExistence type="predicted"/>
<sequence length="402" mass="47499">MDTKFQIDHSCMSNELKLLLQIMHTENIGYVVTYKDDLLSEVDWELFLALARHHRIFPLLHAKLSKMDGTLIPSHVLHALNQDYKENTFQMLKLSGEMERISLLLRENGIRSLFLKGPVIANAIFGDISLRFSKDLDILIPKSDFDRTEEILVDNGYKKEDICVLSKLERWKSHHVIYYHPVRNVEIEIHWRLYDRPSKEPNFDELWERKRISELTSNPVHFLGEKDLFVYLVRHGAKHGWFRLRWLADIDQLISNGTIPLEAREQRRLMGQVYLLSSQLFKTKIPEELLPLTTKRGARKFAKAVVFYLMKNDVLDVNQTHTEKVDSKAKIILKLRLLYCQYTFKSNIQKAIFLLLLFQPNYLDIETLKLPKNLYFLYYPLKPFIWLWRNSVGGVKTKKIIQ</sequence>
<dbReference type="EMBL" id="JAUBDJ010000002">
    <property type="protein sequence ID" value="MDW0116272.1"/>
    <property type="molecule type" value="Genomic_DNA"/>
</dbReference>
<dbReference type="InterPro" id="IPR043519">
    <property type="entry name" value="NT_sf"/>
</dbReference>
<dbReference type="Proteomes" id="UP001271648">
    <property type="component" value="Unassembled WGS sequence"/>
</dbReference>
<comment type="caution">
    <text evidence="1">The sequence shown here is derived from an EMBL/GenBank/DDBJ whole genome shotgun (WGS) entry which is preliminary data.</text>
</comment>
<name>A0AAW9A5G1_9BACL</name>
<dbReference type="InterPro" id="IPR039498">
    <property type="entry name" value="NTP_transf_5"/>
</dbReference>
<evidence type="ECO:0000313" key="2">
    <source>
        <dbReference type="Proteomes" id="UP001271648"/>
    </source>
</evidence>
<dbReference type="SUPFAM" id="SSF81301">
    <property type="entry name" value="Nucleotidyltransferase"/>
    <property type="match status" value="1"/>
</dbReference>
<evidence type="ECO:0000313" key="1">
    <source>
        <dbReference type="EMBL" id="MDW0116272.1"/>
    </source>
</evidence>
<dbReference type="Pfam" id="PF14907">
    <property type="entry name" value="NTP_transf_5"/>
    <property type="match status" value="1"/>
</dbReference>
<keyword evidence="2" id="KW-1185">Reference proteome</keyword>
<dbReference type="RefSeq" id="WP_317940337.1">
    <property type="nucleotide sequence ID" value="NZ_JAUBDJ010000002.1"/>
</dbReference>
<protein>
    <submittedName>
        <fullName evidence="1">Nucleotidyltransferase family protein</fullName>
    </submittedName>
</protein>
<reference evidence="1 2" key="1">
    <citation type="submission" date="2023-06" db="EMBL/GenBank/DDBJ databases">
        <title>Sporosarcina sp. nov., isolated from Korean traditional fermented seafood 'Jeotgal'.</title>
        <authorList>
            <person name="Yang A.I."/>
            <person name="Shin N.-R."/>
        </authorList>
    </citation>
    <scope>NUCLEOTIDE SEQUENCE [LARGE SCALE GENOMIC DNA]</scope>
    <source>
        <strain evidence="1 2">KCTC43456</strain>
    </source>
</reference>
<organism evidence="1 2">
    <name type="scientific">Sporosarcina thermotolerans</name>
    <dbReference type="NCBI Taxonomy" id="633404"/>
    <lineage>
        <taxon>Bacteria</taxon>
        <taxon>Bacillati</taxon>
        <taxon>Bacillota</taxon>
        <taxon>Bacilli</taxon>
        <taxon>Bacillales</taxon>
        <taxon>Caryophanaceae</taxon>
        <taxon>Sporosarcina</taxon>
    </lineage>
</organism>
<dbReference type="AlphaFoldDB" id="A0AAW9A5G1"/>
<accession>A0AAW9A5G1</accession>
<gene>
    <name evidence="1" type="ORF">QTL97_04955</name>
</gene>